<evidence type="ECO:0000259" key="6">
    <source>
        <dbReference type="PROSITE" id="PS51898"/>
    </source>
</evidence>
<evidence type="ECO:0000256" key="3">
    <source>
        <dbReference type="ARBA" id="ARBA00023125"/>
    </source>
</evidence>
<sequence length="421" mass="48368">MKLNARQVETAKPKDKKYRLADGGGLYLEITPSGGKYWRLKYRRPRDRKEDRLAFGVWPRVTLAEARAKREEAKKALADGIDPKDIQKGAHLEAVGAFTFEHIAREWHDKQKNWSADHRARVLRNLDMYIFPHIGKLDIRKLKTSQLLAPVKAVDDAGKNDVAKRLQQRITAIMRYAVQSDIIDSNPAADMFGALSTTKVTHHPALLPAQFPEFLERIKSFKGRNITRIAIELGLLTYVRASELRFARWEEFDLERAIWEIPGQRESIDGVKFSHRGMKMKTPHIVPLSRQVIALLEELKEFSGDNERLFPGDRDPSKVMSENTVNKALRNMGYDTTKEVCHHGFRTMARGAMGESGLWSDDVIERQLSHTERKKVKAAYLHTSHYLDERRLMVQWWADYLDATRTGFVSPYDFAQSSGRG</sequence>
<keyword evidence="3 5" id="KW-0238">DNA-binding</keyword>
<dbReference type="PROSITE" id="PS51900">
    <property type="entry name" value="CB"/>
    <property type="match status" value="1"/>
</dbReference>
<dbReference type="RefSeq" id="WP_086113842.1">
    <property type="nucleotide sequence ID" value="NZ_CAWNHF010000136.1"/>
</dbReference>
<name>A0A1Y2SKR6_9GAMM</name>
<keyword evidence="9" id="KW-1185">Reference proteome</keyword>
<evidence type="ECO:0000259" key="7">
    <source>
        <dbReference type="PROSITE" id="PS51900"/>
    </source>
</evidence>
<evidence type="ECO:0000256" key="2">
    <source>
        <dbReference type="ARBA" id="ARBA00022908"/>
    </source>
</evidence>
<evidence type="ECO:0000313" key="8">
    <source>
        <dbReference type="EMBL" id="OTA18168.1"/>
    </source>
</evidence>
<dbReference type="InterPro" id="IPR053876">
    <property type="entry name" value="Phage_int_M"/>
</dbReference>
<comment type="caution">
    <text evidence="8">The sequence shown here is derived from an EMBL/GenBank/DDBJ whole genome shotgun (WGS) entry which is preliminary data.</text>
</comment>
<dbReference type="InterPro" id="IPR013762">
    <property type="entry name" value="Integrase-like_cat_sf"/>
</dbReference>
<gene>
    <name evidence="8" type="ORF">Xbed_03165</name>
</gene>
<dbReference type="PROSITE" id="PS51898">
    <property type="entry name" value="TYR_RECOMBINASE"/>
    <property type="match status" value="1"/>
</dbReference>
<evidence type="ECO:0000256" key="4">
    <source>
        <dbReference type="ARBA" id="ARBA00023172"/>
    </source>
</evidence>
<dbReference type="GO" id="GO:0003677">
    <property type="term" value="F:DNA binding"/>
    <property type="evidence" value="ECO:0007669"/>
    <property type="project" value="UniProtKB-UniRule"/>
</dbReference>
<keyword evidence="2" id="KW-0229">DNA integration</keyword>
<dbReference type="SUPFAM" id="SSF56349">
    <property type="entry name" value="DNA breaking-rejoining enzymes"/>
    <property type="match status" value="1"/>
</dbReference>
<dbReference type="InterPro" id="IPR044068">
    <property type="entry name" value="CB"/>
</dbReference>
<feature type="domain" description="Core-binding (CB)" evidence="7">
    <location>
        <begin position="98"/>
        <end position="178"/>
    </location>
</feature>
<dbReference type="Gene3D" id="1.10.443.10">
    <property type="entry name" value="Intergrase catalytic core"/>
    <property type="match status" value="1"/>
</dbReference>
<dbReference type="Pfam" id="PF00589">
    <property type="entry name" value="Phage_integrase"/>
    <property type="match status" value="1"/>
</dbReference>
<dbReference type="OrthoDB" id="9795573at2"/>
<dbReference type="Gene3D" id="1.10.150.130">
    <property type="match status" value="1"/>
</dbReference>
<dbReference type="Gene3D" id="3.30.160.390">
    <property type="entry name" value="Integrase, DNA-binding domain"/>
    <property type="match status" value="1"/>
</dbReference>
<evidence type="ECO:0000256" key="1">
    <source>
        <dbReference type="ARBA" id="ARBA00008857"/>
    </source>
</evidence>
<dbReference type="STRING" id="40578.Xbed_03165"/>
<dbReference type="GO" id="GO:0015074">
    <property type="term" value="P:DNA integration"/>
    <property type="evidence" value="ECO:0007669"/>
    <property type="project" value="UniProtKB-KW"/>
</dbReference>
<dbReference type="Proteomes" id="UP000194204">
    <property type="component" value="Unassembled WGS sequence"/>
</dbReference>
<protein>
    <submittedName>
        <fullName evidence="8">Integrase</fullName>
    </submittedName>
</protein>
<dbReference type="EMBL" id="MUBK01000031">
    <property type="protein sequence ID" value="OTA18168.1"/>
    <property type="molecule type" value="Genomic_DNA"/>
</dbReference>
<dbReference type="Pfam" id="PF22022">
    <property type="entry name" value="Phage_int_M"/>
    <property type="match status" value="1"/>
</dbReference>
<feature type="domain" description="Tyr recombinase" evidence="6">
    <location>
        <begin position="201"/>
        <end position="394"/>
    </location>
</feature>
<comment type="similarity">
    <text evidence="1">Belongs to the 'phage' integrase family.</text>
</comment>
<reference evidence="8 9" key="1">
    <citation type="submission" date="2017-01" db="EMBL/GenBank/DDBJ databases">
        <title>Deconstructing symbiosis and pathogenesis requirements using a combined genomic-metabolomic approach.</title>
        <authorList>
            <person name="Tobias N.J."/>
            <person name="Wolff H."/>
            <person name="Djahanschiri B."/>
            <person name="Ebersberger I."/>
            <person name="Bode H.B."/>
        </authorList>
    </citation>
    <scope>NUCLEOTIDE SEQUENCE [LARGE SCALE GENOMIC DNA]</scope>
    <source>
        <strain evidence="8 9">DSM 4764</strain>
    </source>
</reference>
<proteinExistence type="inferred from homology"/>
<dbReference type="Pfam" id="PF13356">
    <property type="entry name" value="Arm-DNA-bind_3"/>
    <property type="match status" value="1"/>
</dbReference>
<dbReference type="PANTHER" id="PTHR30629">
    <property type="entry name" value="PROPHAGE INTEGRASE"/>
    <property type="match status" value="1"/>
</dbReference>
<dbReference type="AlphaFoldDB" id="A0A1Y2SKR6"/>
<evidence type="ECO:0000256" key="5">
    <source>
        <dbReference type="PROSITE-ProRule" id="PRU01248"/>
    </source>
</evidence>
<dbReference type="InterPro" id="IPR002104">
    <property type="entry name" value="Integrase_catalytic"/>
</dbReference>
<keyword evidence="4" id="KW-0233">DNA recombination</keyword>
<dbReference type="InterPro" id="IPR025166">
    <property type="entry name" value="Integrase_DNA_bind_dom"/>
</dbReference>
<dbReference type="InterPro" id="IPR050808">
    <property type="entry name" value="Phage_Integrase"/>
</dbReference>
<dbReference type="InterPro" id="IPR038488">
    <property type="entry name" value="Integrase_DNA-bd_sf"/>
</dbReference>
<dbReference type="PANTHER" id="PTHR30629:SF9">
    <property type="entry name" value="PROTEIN INTB-RELATED"/>
    <property type="match status" value="1"/>
</dbReference>
<accession>A0A1Y2SKR6</accession>
<dbReference type="GO" id="GO:0006310">
    <property type="term" value="P:DNA recombination"/>
    <property type="evidence" value="ECO:0007669"/>
    <property type="project" value="UniProtKB-KW"/>
</dbReference>
<organism evidence="8 9">
    <name type="scientific">Xenorhabdus beddingii</name>
    <dbReference type="NCBI Taxonomy" id="40578"/>
    <lineage>
        <taxon>Bacteria</taxon>
        <taxon>Pseudomonadati</taxon>
        <taxon>Pseudomonadota</taxon>
        <taxon>Gammaproteobacteria</taxon>
        <taxon>Enterobacterales</taxon>
        <taxon>Morganellaceae</taxon>
        <taxon>Xenorhabdus</taxon>
    </lineage>
</organism>
<dbReference type="InterPro" id="IPR011010">
    <property type="entry name" value="DNA_brk_join_enz"/>
</dbReference>
<dbReference type="InterPro" id="IPR010998">
    <property type="entry name" value="Integrase_recombinase_N"/>
</dbReference>
<dbReference type="CDD" id="cd00801">
    <property type="entry name" value="INT_P4_C"/>
    <property type="match status" value="1"/>
</dbReference>
<evidence type="ECO:0000313" key="9">
    <source>
        <dbReference type="Proteomes" id="UP000194204"/>
    </source>
</evidence>